<evidence type="ECO:0000256" key="1">
    <source>
        <dbReference type="SAM" id="Phobius"/>
    </source>
</evidence>
<dbReference type="SUPFAM" id="SSF141868">
    <property type="entry name" value="EAL domain-like"/>
    <property type="match status" value="1"/>
</dbReference>
<dbReference type="PROSITE" id="PS50887">
    <property type="entry name" value="GGDEF"/>
    <property type="match status" value="1"/>
</dbReference>
<dbReference type="Gene3D" id="3.20.20.450">
    <property type="entry name" value="EAL domain"/>
    <property type="match status" value="1"/>
</dbReference>
<dbReference type="InterPro" id="IPR043128">
    <property type="entry name" value="Rev_trsase/Diguanyl_cyclase"/>
</dbReference>
<dbReference type="SMART" id="SM00267">
    <property type="entry name" value="GGDEF"/>
    <property type="match status" value="1"/>
</dbReference>
<dbReference type="AlphaFoldDB" id="A0A3D9Z1Q0"/>
<dbReference type="NCBIfam" id="TIGR00254">
    <property type="entry name" value="GGDEF"/>
    <property type="match status" value="1"/>
</dbReference>
<feature type="domain" description="GGDEF" evidence="3">
    <location>
        <begin position="248"/>
        <end position="380"/>
    </location>
</feature>
<dbReference type="SMART" id="SM00052">
    <property type="entry name" value="EAL"/>
    <property type="match status" value="1"/>
</dbReference>
<accession>A0A3D9Z1Q0</accession>
<dbReference type="InterPro" id="IPR029787">
    <property type="entry name" value="Nucleotide_cyclase"/>
</dbReference>
<comment type="caution">
    <text evidence="4">The sequence shown here is derived from an EMBL/GenBank/DDBJ whole genome shotgun (WGS) entry which is preliminary data.</text>
</comment>
<dbReference type="InterPro" id="IPR001633">
    <property type="entry name" value="EAL_dom"/>
</dbReference>
<keyword evidence="1" id="KW-0472">Membrane</keyword>
<dbReference type="PROSITE" id="PS50883">
    <property type="entry name" value="EAL"/>
    <property type="match status" value="1"/>
</dbReference>
<keyword evidence="5" id="KW-1185">Reference proteome</keyword>
<feature type="transmembrane region" description="Helical" evidence="1">
    <location>
        <begin position="105"/>
        <end position="124"/>
    </location>
</feature>
<evidence type="ECO:0000259" key="2">
    <source>
        <dbReference type="PROSITE" id="PS50883"/>
    </source>
</evidence>
<dbReference type="CDD" id="cd01949">
    <property type="entry name" value="GGDEF"/>
    <property type="match status" value="1"/>
</dbReference>
<dbReference type="InterPro" id="IPR052155">
    <property type="entry name" value="Biofilm_reg_signaling"/>
</dbReference>
<dbReference type="InterPro" id="IPR000160">
    <property type="entry name" value="GGDEF_dom"/>
</dbReference>
<keyword evidence="1" id="KW-0812">Transmembrane</keyword>
<dbReference type="PANTHER" id="PTHR44757">
    <property type="entry name" value="DIGUANYLATE CYCLASE DGCP"/>
    <property type="match status" value="1"/>
</dbReference>
<reference evidence="4 5" key="1">
    <citation type="submission" date="2018-08" db="EMBL/GenBank/DDBJ databases">
        <title>Genomic Encyclopedia of Type Strains, Phase IV (KMG-IV): sequencing the most valuable type-strain genomes for metagenomic binning, comparative biology and taxonomic classification.</title>
        <authorList>
            <person name="Goeker M."/>
        </authorList>
    </citation>
    <scope>NUCLEOTIDE SEQUENCE [LARGE SCALE GENOMIC DNA]</scope>
    <source>
        <strain evidence="4 5">BW863</strain>
    </source>
</reference>
<evidence type="ECO:0000313" key="4">
    <source>
        <dbReference type="EMBL" id="REF89057.1"/>
    </source>
</evidence>
<keyword evidence="1" id="KW-1133">Transmembrane helix</keyword>
<feature type="domain" description="EAL" evidence="2">
    <location>
        <begin position="389"/>
        <end position="640"/>
    </location>
</feature>
<organism evidence="4 5">
    <name type="scientific">Methylovirgula ligni</name>
    <dbReference type="NCBI Taxonomy" id="569860"/>
    <lineage>
        <taxon>Bacteria</taxon>
        <taxon>Pseudomonadati</taxon>
        <taxon>Pseudomonadota</taxon>
        <taxon>Alphaproteobacteria</taxon>
        <taxon>Hyphomicrobiales</taxon>
        <taxon>Beijerinckiaceae</taxon>
        <taxon>Methylovirgula</taxon>
    </lineage>
</organism>
<dbReference type="Pfam" id="PF00563">
    <property type="entry name" value="EAL"/>
    <property type="match status" value="1"/>
</dbReference>
<dbReference type="OrthoDB" id="9814202at2"/>
<gene>
    <name evidence="4" type="ORF">DES32_0271</name>
</gene>
<feature type="transmembrane region" description="Helical" evidence="1">
    <location>
        <begin position="65"/>
        <end position="85"/>
    </location>
</feature>
<feature type="transmembrane region" description="Helical" evidence="1">
    <location>
        <begin position="155"/>
        <end position="176"/>
    </location>
</feature>
<evidence type="ECO:0000313" key="5">
    <source>
        <dbReference type="Proteomes" id="UP000256900"/>
    </source>
</evidence>
<feature type="transmembrane region" description="Helical" evidence="1">
    <location>
        <begin position="131"/>
        <end position="149"/>
    </location>
</feature>
<dbReference type="InterPro" id="IPR035919">
    <property type="entry name" value="EAL_sf"/>
</dbReference>
<evidence type="ECO:0000259" key="3">
    <source>
        <dbReference type="PROSITE" id="PS50887"/>
    </source>
</evidence>
<protein>
    <submittedName>
        <fullName evidence="4">Diguanylate cyclase (GGDEF)-like protein</fullName>
    </submittedName>
</protein>
<dbReference type="SUPFAM" id="SSF55073">
    <property type="entry name" value="Nucleotide cyclase"/>
    <property type="match status" value="1"/>
</dbReference>
<dbReference type="Gene3D" id="3.30.70.270">
    <property type="match status" value="1"/>
</dbReference>
<dbReference type="Proteomes" id="UP000256900">
    <property type="component" value="Unassembled WGS sequence"/>
</dbReference>
<feature type="transmembrane region" description="Helical" evidence="1">
    <location>
        <begin position="183"/>
        <end position="202"/>
    </location>
</feature>
<dbReference type="Pfam" id="PF00990">
    <property type="entry name" value="GGDEF"/>
    <property type="match status" value="1"/>
</dbReference>
<dbReference type="PANTHER" id="PTHR44757:SF2">
    <property type="entry name" value="BIOFILM ARCHITECTURE MAINTENANCE PROTEIN MBAA"/>
    <property type="match status" value="1"/>
</dbReference>
<name>A0A3D9Z1Q0_9HYPH</name>
<proteinExistence type="predicted"/>
<dbReference type="CDD" id="cd01948">
    <property type="entry name" value="EAL"/>
    <property type="match status" value="1"/>
</dbReference>
<sequence length="650" mass="71430">MILKDIRWRIWRRAQIWRHSRRDAELYNHLVGSLFTSQSSLNSANILGMAVAAAGYLLTRDKLYLLLAAAMLATGIGRTSVYHSFVRHRDKLVTRADGAYYDRLFFIYSALFTTAFGLTCYALIRHPASTGTHAVAAGAAVGYAMGVVARNAGRPHIVVTQVMLTICPMIVGYALMRSTYGNVAVLLLIGTMLATVFVTFSLQQNVIAVYNADKATRHLAMFDKLTGLMNRHTFSEQVSQVIATDPQKKFAILYLDLDRFKEINDTMGHTAGDAVIVEVSRRLRAVTRAGDLIARFGGDEFLIKLGCTEIVEIEHIVRRIAATLAQPVSVEGKVFAPTASIGAAVFPDNGLLAGDIIKKADIALYEAKRAGGRTYRIFAPQMESDIHAQRTLRNEVQLAVDRHEFVLHYQPIYELASKKVVAVEALLRWNHPTRGLLPPGAFIPVSEETMAIVEIGEQILEAACQIALKLPDDIAVAVNLSPVQFNQPELLIGAVRSALQRTGLAARRLHLEITETLLLANTPSTHKTLDILAGMGTKLVLDDFGTGYSSLSYIQDFPFSTIKIDKKFTDSLYVNTASSAIIKAITQIAKDLSLEIVVEGIETAEQESFVRMLGPTQGQGYLFSRPLPEAELLLKLSKPASDARRMSLAS</sequence>
<dbReference type="RefSeq" id="WP_115834875.1">
    <property type="nucleotide sequence ID" value="NZ_CP025086.1"/>
</dbReference>
<dbReference type="EMBL" id="QUMO01000001">
    <property type="protein sequence ID" value="REF89057.1"/>
    <property type="molecule type" value="Genomic_DNA"/>
</dbReference>